<comment type="subcellular location">
    <subcellularLocation>
        <location evidence="1">Membrane</location>
        <topology evidence="1">Single-pass membrane protein</topology>
    </subcellularLocation>
</comment>
<dbReference type="InterPro" id="IPR051836">
    <property type="entry name" value="Kremen_rcpt"/>
</dbReference>
<dbReference type="Proteomes" id="UP000596742">
    <property type="component" value="Unassembled WGS sequence"/>
</dbReference>
<evidence type="ECO:0000256" key="3">
    <source>
        <dbReference type="ARBA" id="ARBA00022729"/>
    </source>
</evidence>
<keyword evidence="2 8" id="KW-0812">Transmembrane</keyword>
<accession>A0A8B6CEU4</accession>
<comment type="caution">
    <text evidence="10">The sequence shown here is derived from an EMBL/GenBank/DDBJ whole genome shotgun (WGS) entry which is preliminary data.</text>
</comment>
<evidence type="ECO:0000256" key="8">
    <source>
        <dbReference type="SAM" id="Phobius"/>
    </source>
</evidence>
<evidence type="ECO:0000256" key="4">
    <source>
        <dbReference type="ARBA" id="ARBA00022989"/>
    </source>
</evidence>
<evidence type="ECO:0000313" key="11">
    <source>
        <dbReference type="Proteomes" id="UP000596742"/>
    </source>
</evidence>
<dbReference type="SMART" id="SM00321">
    <property type="entry name" value="WSC"/>
    <property type="match status" value="1"/>
</dbReference>
<name>A0A8B6CEU4_MYTGA</name>
<keyword evidence="5 8" id="KW-0472">Membrane</keyword>
<evidence type="ECO:0000256" key="5">
    <source>
        <dbReference type="ARBA" id="ARBA00023136"/>
    </source>
</evidence>
<feature type="domain" description="WSC" evidence="9">
    <location>
        <begin position="27"/>
        <end position="122"/>
    </location>
</feature>
<dbReference type="EMBL" id="UYJE01001611">
    <property type="protein sequence ID" value="VDI03606.1"/>
    <property type="molecule type" value="Genomic_DNA"/>
</dbReference>
<evidence type="ECO:0000256" key="1">
    <source>
        <dbReference type="ARBA" id="ARBA00004167"/>
    </source>
</evidence>
<feature type="transmembrane region" description="Helical" evidence="8">
    <location>
        <begin position="262"/>
        <end position="283"/>
    </location>
</feature>
<feature type="compositionally biased region" description="Low complexity" evidence="7">
    <location>
        <begin position="170"/>
        <end position="182"/>
    </location>
</feature>
<dbReference type="GO" id="GO:0005886">
    <property type="term" value="C:plasma membrane"/>
    <property type="evidence" value="ECO:0007669"/>
    <property type="project" value="TreeGrafter"/>
</dbReference>
<proteinExistence type="predicted"/>
<keyword evidence="6" id="KW-0325">Glycoprotein</keyword>
<dbReference type="PANTHER" id="PTHR24269:SF16">
    <property type="entry name" value="PROTEIN SLG1"/>
    <property type="match status" value="1"/>
</dbReference>
<reference evidence="10" key="1">
    <citation type="submission" date="2018-11" db="EMBL/GenBank/DDBJ databases">
        <authorList>
            <person name="Alioto T."/>
            <person name="Alioto T."/>
        </authorList>
    </citation>
    <scope>NUCLEOTIDE SEQUENCE</scope>
</reference>
<keyword evidence="11" id="KW-1185">Reference proteome</keyword>
<dbReference type="AlphaFoldDB" id="A0A8B6CEU4"/>
<dbReference type="InterPro" id="IPR002889">
    <property type="entry name" value="WSC_carb-bd"/>
</dbReference>
<dbReference type="PANTHER" id="PTHR24269">
    <property type="entry name" value="KREMEN PROTEIN"/>
    <property type="match status" value="1"/>
</dbReference>
<evidence type="ECO:0000256" key="6">
    <source>
        <dbReference type="ARBA" id="ARBA00023180"/>
    </source>
</evidence>
<evidence type="ECO:0000256" key="7">
    <source>
        <dbReference type="SAM" id="MobiDB-lite"/>
    </source>
</evidence>
<dbReference type="PROSITE" id="PS51212">
    <property type="entry name" value="WSC"/>
    <property type="match status" value="1"/>
</dbReference>
<feature type="region of interest" description="Disordered" evidence="7">
    <location>
        <begin position="170"/>
        <end position="191"/>
    </location>
</feature>
<gene>
    <name evidence="10" type="ORF">MGAL_10B087355</name>
</gene>
<dbReference type="OrthoDB" id="2019572at2759"/>
<keyword evidence="3" id="KW-0732">Signal</keyword>
<keyword evidence="4 8" id="KW-1133">Transmembrane helix</keyword>
<evidence type="ECO:0000259" key="9">
    <source>
        <dbReference type="PROSITE" id="PS51212"/>
    </source>
</evidence>
<organism evidence="10 11">
    <name type="scientific">Mytilus galloprovincialis</name>
    <name type="common">Mediterranean mussel</name>
    <dbReference type="NCBI Taxonomy" id="29158"/>
    <lineage>
        <taxon>Eukaryota</taxon>
        <taxon>Metazoa</taxon>
        <taxon>Spiralia</taxon>
        <taxon>Lophotrochozoa</taxon>
        <taxon>Mollusca</taxon>
        <taxon>Bivalvia</taxon>
        <taxon>Autobranchia</taxon>
        <taxon>Pteriomorphia</taxon>
        <taxon>Mytilida</taxon>
        <taxon>Mytiloidea</taxon>
        <taxon>Mytilidae</taxon>
        <taxon>Mytilinae</taxon>
        <taxon>Mytilus</taxon>
    </lineage>
</organism>
<sequence>MINLQLRYIFISFLHYQEEKFGAYGIGKRYIGCYVDQPIRTLPYGKLDLPTMTNDICVSHCCSFLGDATFSGTMAWYQCFCSNVTNTDNFVPRSPTDCNMACAGNPGEICGGSWSLSVYSIDCSSTSLVATPKQGLITTSEVFTVMTTRPSTISDKSTMMSTNLPTTSHISTLSTELTSETTKPASLESSTDKPQFDIQAGVASNYSVCSCADCLPSNTTILTEEEIANKVTLIKNAISINKKETNFFKNTKRSANDSRKSARHLGIVSIIVMMFPVIFVVVIDILSICTVTQPVAVLQNEEL</sequence>
<dbReference type="Pfam" id="PF01822">
    <property type="entry name" value="WSC"/>
    <property type="match status" value="1"/>
</dbReference>
<protein>
    <recommendedName>
        <fullName evidence="9">WSC domain-containing protein</fullName>
    </recommendedName>
</protein>
<evidence type="ECO:0000313" key="10">
    <source>
        <dbReference type="EMBL" id="VDI03606.1"/>
    </source>
</evidence>
<evidence type="ECO:0000256" key="2">
    <source>
        <dbReference type="ARBA" id="ARBA00022692"/>
    </source>
</evidence>